<dbReference type="InterPro" id="IPR015797">
    <property type="entry name" value="NUDIX_hydrolase-like_dom_sf"/>
</dbReference>
<evidence type="ECO:0000256" key="7">
    <source>
        <dbReference type="ARBA" id="ARBA00032162"/>
    </source>
</evidence>
<dbReference type="NCBIfam" id="TIGR00052">
    <property type="entry name" value="nudix-type nucleoside diphosphatase, YffH/AdpP family"/>
    <property type="match status" value="1"/>
</dbReference>
<dbReference type="GO" id="GO:0006753">
    <property type="term" value="P:nucleoside phosphate metabolic process"/>
    <property type="evidence" value="ECO:0007669"/>
    <property type="project" value="TreeGrafter"/>
</dbReference>
<dbReference type="InterPro" id="IPR004385">
    <property type="entry name" value="NDP_pyrophosphatase"/>
</dbReference>
<evidence type="ECO:0000256" key="10">
    <source>
        <dbReference type="PIRSR" id="PIRSR604385-3"/>
    </source>
</evidence>
<evidence type="ECO:0000256" key="6">
    <source>
        <dbReference type="ARBA" id="ARBA00022801"/>
    </source>
</evidence>
<dbReference type="SUPFAM" id="SSF55811">
    <property type="entry name" value="Nudix"/>
    <property type="match status" value="1"/>
</dbReference>
<keyword evidence="9" id="KW-0479">Metal-binding</keyword>
<dbReference type="PROSITE" id="PS00893">
    <property type="entry name" value="NUDIX_BOX"/>
    <property type="match status" value="1"/>
</dbReference>
<comment type="cofactor">
    <cofactor evidence="2 9">
        <name>Mg(2+)</name>
        <dbReference type="ChEBI" id="CHEBI:18420"/>
    </cofactor>
</comment>
<evidence type="ECO:0000259" key="11">
    <source>
        <dbReference type="PROSITE" id="PS51462"/>
    </source>
</evidence>
<dbReference type="EMBL" id="VFWZ01000001">
    <property type="protein sequence ID" value="TPN88993.1"/>
    <property type="molecule type" value="Genomic_DNA"/>
</dbReference>
<sequence>MKYKIDKENLVYEGFLKIKKATITHDRFHNENTISYSREMLDKGDCVAVLLFEKDTQNVLLINQFRYPTTQRDNDGWLVELPAGGIEKDEDPVTCAIREVEEETGYRASQLQLISKFYATPGVSSERMYLYYAEVTSNDKIAEGGGVKEENEDIQLCKYPISEIDSLLNNSKINDAKTIIALQWFLLHK</sequence>
<comment type="subunit">
    <text evidence="4">Homodimer.</text>
</comment>
<evidence type="ECO:0000256" key="8">
    <source>
        <dbReference type="ARBA" id="ARBA00032272"/>
    </source>
</evidence>
<dbReference type="RefSeq" id="WP_140589116.1">
    <property type="nucleotide sequence ID" value="NZ_VFWZ01000001.1"/>
</dbReference>
<evidence type="ECO:0000256" key="1">
    <source>
        <dbReference type="ARBA" id="ARBA00000847"/>
    </source>
</evidence>
<evidence type="ECO:0000256" key="2">
    <source>
        <dbReference type="ARBA" id="ARBA00001946"/>
    </source>
</evidence>
<dbReference type="Pfam" id="PF00293">
    <property type="entry name" value="NUDIX"/>
    <property type="match status" value="1"/>
</dbReference>
<dbReference type="PANTHER" id="PTHR11839">
    <property type="entry name" value="UDP/ADP-SUGAR PYROPHOSPHATASE"/>
    <property type="match status" value="1"/>
</dbReference>
<keyword evidence="6 12" id="KW-0378">Hydrolase</keyword>
<comment type="catalytic activity">
    <reaction evidence="1">
        <text>GDP-alpha-D-mannose + H2O = alpha-D-mannose 1-phosphate + GMP + 2 H(+)</text>
        <dbReference type="Rhea" id="RHEA:27978"/>
        <dbReference type="ChEBI" id="CHEBI:15377"/>
        <dbReference type="ChEBI" id="CHEBI:15378"/>
        <dbReference type="ChEBI" id="CHEBI:57527"/>
        <dbReference type="ChEBI" id="CHEBI:58115"/>
        <dbReference type="ChEBI" id="CHEBI:58409"/>
    </reaction>
</comment>
<feature type="short sequence motif" description="Nudix box" evidence="10">
    <location>
        <begin position="84"/>
        <end position="106"/>
    </location>
</feature>
<dbReference type="GO" id="GO:0019693">
    <property type="term" value="P:ribose phosphate metabolic process"/>
    <property type="evidence" value="ECO:0007669"/>
    <property type="project" value="TreeGrafter"/>
</dbReference>
<evidence type="ECO:0000313" key="12">
    <source>
        <dbReference type="EMBL" id="TPN88993.1"/>
    </source>
</evidence>
<dbReference type="OrthoDB" id="1523642at2"/>
<evidence type="ECO:0000256" key="5">
    <source>
        <dbReference type="ARBA" id="ARBA00016377"/>
    </source>
</evidence>
<dbReference type="Gene3D" id="3.90.79.10">
    <property type="entry name" value="Nucleoside Triphosphate Pyrophosphohydrolase"/>
    <property type="match status" value="1"/>
</dbReference>
<dbReference type="GO" id="GO:0016818">
    <property type="term" value="F:hydrolase activity, acting on acid anhydrides, in phosphorus-containing anhydrides"/>
    <property type="evidence" value="ECO:0007669"/>
    <property type="project" value="InterPro"/>
</dbReference>
<evidence type="ECO:0000256" key="9">
    <source>
        <dbReference type="PIRSR" id="PIRSR604385-2"/>
    </source>
</evidence>
<dbReference type="InterPro" id="IPR000086">
    <property type="entry name" value="NUDIX_hydrolase_dom"/>
</dbReference>
<reference evidence="12 13" key="1">
    <citation type="submission" date="2019-06" db="EMBL/GenBank/DDBJ databases">
        <authorList>
            <person name="Meng X."/>
        </authorList>
    </citation>
    <scope>NUCLEOTIDE SEQUENCE [LARGE SCALE GENOMIC DNA]</scope>
    <source>
        <strain evidence="12 13">M625</strain>
    </source>
</reference>
<accession>A0A504JMT1</accession>
<feature type="domain" description="Nudix hydrolase" evidence="11">
    <location>
        <begin position="42"/>
        <end position="181"/>
    </location>
</feature>
<dbReference type="AlphaFoldDB" id="A0A504JMT1"/>
<gene>
    <name evidence="12" type="ORF">FHK87_01880</name>
</gene>
<evidence type="ECO:0000256" key="4">
    <source>
        <dbReference type="ARBA" id="ARBA00011738"/>
    </source>
</evidence>
<dbReference type="PANTHER" id="PTHR11839:SF18">
    <property type="entry name" value="NUDIX HYDROLASE DOMAIN-CONTAINING PROTEIN"/>
    <property type="match status" value="1"/>
</dbReference>
<dbReference type="CDD" id="cd24157">
    <property type="entry name" value="NUDIX_GDPMK"/>
    <property type="match status" value="1"/>
</dbReference>
<dbReference type="InterPro" id="IPR020084">
    <property type="entry name" value="NUDIX_hydrolase_CS"/>
</dbReference>
<comment type="similarity">
    <text evidence="3">Belongs to the Nudix hydrolase family. NudK subfamily.</text>
</comment>
<keyword evidence="13" id="KW-1185">Reference proteome</keyword>
<dbReference type="GO" id="GO:0005829">
    <property type="term" value="C:cytosol"/>
    <property type="evidence" value="ECO:0007669"/>
    <property type="project" value="TreeGrafter"/>
</dbReference>
<keyword evidence="9" id="KW-0460">Magnesium</keyword>
<proteinExistence type="inferred from homology"/>
<feature type="binding site" evidence="9">
    <location>
        <position position="99"/>
    </location>
    <ligand>
        <name>Mg(2+)</name>
        <dbReference type="ChEBI" id="CHEBI:18420"/>
        <label>1</label>
    </ligand>
</feature>
<dbReference type="Proteomes" id="UP000315540">
    <property type="component" value="Unassembled WGS sequence"/>
</dbReference>
<organism evidence="12 13">
    <name type="scientific">Aquimarina algicola</name>
    <dbReference type="NCBI Taxonomy" id="2589995"/>
    <lineage>
        <taxon>Bacteria</taxon>
        <taxon>Pseudomonadati</taxon>
        <taxon>Bacteroidota</taxon>
        <taxon>Flavobacteriia</taxon>
        <taxon>Flavobacteriales</taxon>
        <taxon>Flavobacteriaceae</taxon>
        <taxon>Aquimarina</taxon>
    </lineage>
</organism>
<evidence type="ECO:0000313" key="13">
    <source>
        <dbReference type="Proteomes" id="UP000315540"/>
    </source>
</evidence>
<dbReference type="PROSITE" id="PS51462">
    <property type="entry name" value="NUDIX"/>
    <property type="match status" value="1"/>
</dbReference>
<feature type="binding site" evidence="9">
    <location>
        <position position="152"/>
    </location>
    <ligand>
        <name>Mg(2+)</name>
        <dbReference type="ChEBI" id="CHEBI:18420"/>
        <label>1</label>
    </ligand>
</feature>
<protein>
    <recommendedName>
        <fullName evidence="5">GDP-mannose pyrophosphatase</fullName>
    </recommendedName>
    <alternativeName>
        <fullName evidence="7">GDP-mannose hydrolase</fullName>
    </alternativeName>
    <alternativeName>
        <fullName evidence="8">GDPMK</fullName>
    </alternativeName>
</protein>
<name>A0A504JMT1_9FLAO</name>
<feature type="binding site" evidence="9">
    <location>
        <position position="83"/>
    </location>
    <ligand>
        <name>Mg(2+)</name>
        <dbReference type="ChEBI" id="CHEBI:18420"/>
        <label>1</label>
    </ligand>
</feature>
<evidence type="ECO:0000256" key="3">
    <source>
        <dbReference type="ARBA" id="ARBA00007275"/>
    </source>
</evidence>
<comment type="caution">
    <text evidence="12">The sequence shown here is derived from an EMBL/GenBank/DDBJ whole genome shotgun (WGS) entry which is preliminary data.</text>
</comment>
<dbReference type="GO" id="GO:0046872">
    <property type="term" value="F:metal ion binding"/>
    <property type="evidence" value="ECO:0007669"/>
    <property type="project" value="UniProtKB-KW"/>
</dbReference>
<feature type="binding site" evidence="9">
    <location>
        <position position="103"/>
    </location>
    <ligand>
        <name>Mg(2+)</name>
        <dbReference type="ChEBI" id="CHEBI:18420"/>
        <label>1</label>
    </ligand>
</feature>